<proteinExistence type="inferred from homology"/>
<keyword evidence="4 7" id="KW-0560">Oxidoreductase</keyword>
<dbReference type="EMBL" id="JBHUCM010000031">
    <property type="protein sequence ID" value="MFD1542401.1"/>
    <property type="molecule type" value="Genomic_DNA"/>
</dbReference>
<name>A0ABW4GJ53_9ACTN</name>
<gene>
    <name evidence="8" type="ORF">ACFSJ0_35480</name>
</gene>
<protein>
    <submittedName>
        <fullName evidence="8">Cytochrome P450</fullName>
    </submittedName>
</protein>
<evidence type="ECO:0000256" key="3">
    <source>
        <dbReference type="ARBA" id="ARBA00022723"/>
    </source>
</evidence>
<sequence>MPTKPSLPEVVAALLRRDPVVLCTRLALTHEGVARLPIPGRRKFWVVSDPECLHRILVTDATQFDKGGPIYRIIADALGEDGLFTVNDEATWRLLRQIMNPAFRRAELRTVMELTADAWRSRMDAWDLRGPIELFSELKLLSVEVLMRHALGSAVDTAELTKLALPVFDGMAGRIFLPRWAPGASGYRKAIAALDGRVRSIISARRDQGTEAGDLLGQLMTATDPQTGHRLSDRQVRDQVFTLLMAGFDSTATVLSWACVLMAERGDQLDRLRTEVANVCADRTPTLEDLPRLVTAQALLQESLRLHPAFPMFFRNVKAETQLGKHRLAVGDQIIIAPYATHRDPARWPGPAGFDSGRFADRLDHEQRAAYLPFGEGKRKCIGEDMATMTGLLILAMLAQRFTAFRRPDGHSGQAARYAMTRPSRDNARLILTPIDE</sequence>
<keyword evidence="3 7" id="KW-0479">Metal-binding</keyword>
<evidence type="ECO:0000256" key="6">
    <source>
        <dbReference type="ARBA" id="ARBA00023033"/>
    </source>
</evidence>
<evidence type="ECO:0000313" key="8">
    <source>
        <dbReference type="EMBL" id="MFD1542401.1"/>
    </source>
</evidence>
<comment type="similarity">
    <text evidence="1 7">Belongs to the cytochrome P450 family.</text>
</comment>
<dbReference type="PANTHER" id="PTHR24291:SF50">
    <property type="entry name" value="BIFUNCTIONAL ALBAFLAVENONE MONOOXYGENASE_TERPENE SYNTHASE"/>
    <property type="match status" value="1"/>
</dbReference>
<evidence type="ECO:0000256" key="7">
    <source>
        <dbReference type="RuleBase" id="RU000461"/>
    </source>
</evidence>
<keyword evidence="6 7" id="KW-0503">Monooxygenase</keyword>
<evidence type="ECO:0000256" key="2">
    <source>
        <dbReference type="ARBA" id="ARBA00022617"/>
    </source>
</evidence>
<keyword evidence="2 7" id="KW-0349">Heme</keyword>
<dbReference type="Proteomes" id="UP001597097">
    <property type="component" value="Unassembled WGS sequence"/>
</dbReference>
<evidence type="ECO:0000256" key="4">
    <source>
        <dbReference type="ARBA" id="ARBA00023002"/>
    </source>
</evidence>
<dbReference type="PANTHER" id="PTHR24291">
    <property type="entry name" value="CYTOCHROME P450 FAMILY 4"/>
    <property type="match status" value="1"/>
</dbReference>
<evidence type="ECO:0000313" key="9">
    <source>
        <dbReference type="Proteomes" id="UP001597097"/>
    </source>
</evidence>
<comment type="caution">
    <text evidence="8">The sequence shown here is derived from an EMBL/GenBank/DDBJ whole genome shotgun (WGS) entry which is preliminary data.</text>
</comment>
<dbReference type="Pfam" id="PF00067">
    <property type="entry name" value="p450"/>
    <property type="match status" value="1"/>
</dbReference>
<keyword evidence="5 7" id="KW-0408">Iron</keyword>
<organism evidence="8 9">
    <name type="scientific">Nonomuraea guangzhouensis</name>
    <dbReference type="NCBI Taxonomy" id="1291555"/>
    <lineage>
        <taxon>Bacteria</taxon>
        <taxon>Bacillati</taxon>
        <taxon>Actinomycetota</taxon>
        <taxon>Actinomycetes</taxon>
        <taxon>Streptosporangiales</taxon>
        <taxon>Streptosporangiaceae</taxon>
        <taxon>Nonomuraea</taxon>
    </lineage>
</organism>
<dbReference type="RefSeq" id="WP_219531371.1">
    <property type="nucleotide sequence ID" value="NZ_JAHKRM010000011.1"/>
</dbReference>
<evidence type="ECO:0000256" key="1">
    <source>
        <dbReference type="ARBA" id="ARBA00010617"/>
    </source>
</evidence>
<reference evidence="9" key="1">
    <citation type="journal article" date="2019" name="Int. J. Syst. Evol. Microbiol.">
        <title>The Global Catalogue of Microorganisms (GCM) 10K type strain sequencing project: providing services to taxonomists for standard genome sequencing and annotation.</title>
        <authorList>
            <consortium name="The Broad Institute Genomics Platform"/>
            <consortium name="The Broad Institute Genome Sequencing Center for Infectious Disease"/>
            <person name="Wu L."/>
            <person name="Ma J."/>
        </authorList>
    </citation>
    <scope>NUCLEOTIDE SEQUENCE [LARGE SCALE GENOMIC DNA]</scope>
    <source>
        <strain evidence="9">CGMCC 1.15399</strain>
    </source>
</reference>
<dbReference type="InterPro" id="IPR001128">
    <property type="entry name" value="Cyt_P450"/>
</dbReference>
<evidence type="ECO:0000256" key="5">
    <source>
        <dbReference type="ARBA" id="ARBA00023004"/>
    </source>
</evidence>
<dbReference type="PROSITE" id="PS00086">
    <property type="entry name" value="CYTOCHROME_P450"/>
    <property type="match status" value="1"/>
</dbReference>
<keyword evidence="9" id="KW-1185">Reference proteome</keyword>
<accession>A0ABW4GJ53</accession>
<dbReference type="InterPro" id="IPR050196">
    <property type="entry name" value="Cytochrome_P450_Monoox"/>
</dbReference>
<dbReference type="InterPro" id="IPR017972">
    <property type="entry name" value="Cyt_P450_CS"/>
</dbReference>